<dbReference type="Gene3D" id="1.20.120.140">
    <property type="entry name" value="Signal recognition particle SRP54, nucleotide-binding domain"/>
    <property type="match status" value="1"/>
</dbReference>
<dbReference type="PANTHER" id="PTHR11564">
    <property type="entry name" value="SIGNAL RECOGNITION PARTICLE 54K PROTEIN SRP54"/>
    <property type="match status" value="1"/>
</dbReference>
<feature type="binding site" evidence="10">
    <location>
        <begin position="190"/>
        <end position="194"/>
    </location>
    <ligand>
        <name>GTP</name>
        <dbReference type="ChEBI" id="CHEBI:37565"/>
    </ligand>
</feature>
<keyword evidence="10" id="KW-0963">Cytoplasm</keyword>
<dbReference type="FunFam" id="3.40.50.300:FF:000022">
    <property type="entry name" value="Signal recognition particle 54 kDa subunit"/>
    <property type="match status" value="1"/>
</dbReference>
<evidence type="ECO:0000259" key="12">
    <source>
        <dbReference type="PROSITE" id="PS00300"/>
    </source>
</evidence>
<dbReference type="InterPro" id="IPR013822">
    <property type="entry name" value="Signal_recog_particl_SRP54_hlx"/>
</dbReference>
<dbReference type="Proteomes" id="UP000198894">
    <property type="component" value="Unassembled WGS sequence"/>
</dbReference>
<feature type="binding site" evidence="10">
    <location>
        <begin position="107"/>
        <end position="114"/>
    </location>
    <ligand>
        <name>GTP</name>
        <dbReference type="ChEBI" id="CHEBI:37565"/>
    </ligand>
</feature>
<evidence type="ECO:0000256" key="2">
    <source>
        <dbReference type="ARBA" id="ARBA00005450"/>
    </source>
</evidence>
<evidence type="ECO:0000256" key="5">
    <source>
        <dbReference type="ARBA" id="ARBA00022884"/>
    </source>
</evidence>
<reference evidence="14" key="1">
    <citation type="submission" date="2016-10" db="EMBL/GenBank/DDBJ databases">
        <authorList>
            <person name="Varghese N."/>
            <person name="Submissions S."/>
        </authorList>
    </citation>
    <scope>NUCLEOTIDE SEQUENCE [LARGE SCALE GENOMIC DNA]</scope>
    <source>
        <strain evidence="14">CGMCC 1.11022</strain>
    </source>
</reference>
<dbReference type="GO" id="GO:0005525">
    <property type="term" value="F:GTP binding"/>
    <property type="evidence" value="ECO:0007669"/>
    <property type="project" value="UniProtKB-UniRule"/>
</dbReference>
<sequence>MFESLQERLGSILNGLTGRGALSEADVSAALREVRRALLEADVALEVVRSFTDKVREKAVGAAVLKSIKPGQMVVKIVHDELVGMLGAEGVAIDLNAPAPVVIMMVGLQGSGKTTTSAKIAKRLTERQNKKVLMASLDTRRPAAQEQLRQLGEQVKVATLPIVEGQTPVDIARRAVQAAKLGGHDVVILDTAGRTHIDEPLMVEMADIKMVSSPHEILLVADSLTGQDAVNLAKSFDERVGITGLVLTRMDGDGRGGAALSMRAVTGKPIKLIGTGEKMDGLEEFHPKRIADRILGMGDIISLVEKAAENIDAEQAAAMAKKMQSGKFDLNDLAGQLQQMSKMGGMGGIMGMMPGMGKMKDQMAAAGLDDKMFGRQLAIISSMTKAERANPDILKHSRKKRIAAGSGTDAAEINKLLKMHRGMADMMKAMGGKGKGGGLMRGMMGGLAQKMGLGGMMPGGMGGPGGMMGGGMPDLSKMDPKQLEALQKQAQAAGLGGMKGLPGGLPGGGGLPGLPGGMKLPGLPGSGGGLPMLGKNAPGKKK</sequence>
<protein>
    <recommendedName>
        <fullName evidence="10">Signal recognition particle protein</fullName>
        <ecNumber evidence="10">3.6.5.4</ecNumber>
    </recommendedName>
    <alternativeName>
        <fullName evidence="10">Fifty-four homolog</fullName>
    </alternativeName>
</protein>
<proteinExistence type="inferred from homology"/>
<dbReference type="GO" id="GO:0008312">
    <property type="term" value="F:7S RNA binding"/>
    <property type="evidence" value="ECO:0007669"/>
    <property type="project" value="InterPro"/>
</dbReference>
<feature type="domain" description="SRP54-type proteins GTP-binding" evidence="12">
    <location>
        <begin position="269"/>
        <end position="282"/>
    </location>
</feature>
<dbReference type="SUPFAM" id="SSF47446">
    <property type="entry name" value="Signal peptide-binding domain"/>
    <property type="match status" value="1"/>
</dbReference>
<evidence type="ECO:0000256" key="4">
    <source>
        <dbReference type="ARBA" id="ARBA00022801"/>
    </source>
</evidence>
<dbReference type="InterPro" id="IPR042101">
    <property type="entry name" value="SRP54_N_sf"/>
</dbReference>
<dbReference type="RefSeq" id="WP_091592133.1">
    <property type="nucleotide sequence ID" value="NZ_FNEE01000003.1"/>
</dbReference>
<dbReference type="InterPro" id="IPR004780">
    <property type="entry name" value="SRP"/>
</dbReference>
<evidence type="ECO:0000256" key="7">
    <source>
        <dbReference type="ARBA" id="ARBA00023135"/>
    </source>
</evidence>
<keyword evidence="3 10" id="KW-0547">Nucleotide-binding</keyword>
<dbReference type="GO" id="GO:0048500">
    <property type="term" value="C:signal recognition particle"/>
    <property type="evidence" value="ECO:0007669"/>
    <property type="project" value="UniProtKB-UniRule"/>
</dbReference>
<feature type="binding site" evidence="10">
    <location>
        <begin position="248"/>
        <end position="251"/>
    </location>
    <ligand>
        <name>GTP</name>
        <dbReference type="ChEBI" id="CHEBI:37565"/>
    </ligand>
</feature>
<dbReference type="SUPFAM" id="SSF52540">
    <property type="entry name" value="P-loop containing nucleoside triphosphate hydrolases"/>
    <property type="match status" value="1"/>
</dbReference>
<dbReference type="AlphaFoldDB" id="A0A1G8P8N0"/>
<dbReference type="HAMAP" id="MF_00306">
    <property type="entry name" value="SRP54"/>
    <property type="match status" value="1"/>
</dbReference>
<dbReference type="NCBIfam" id="TIGR00959">
    <property type="entry name" value="ffh"/>
    <property type="match status" value="1"/>
</dbReference>
<evidence type="ECO:0000313" key="14">
    <source>
        <dbReference type="Proteomes" id="UP000198894"/>
    </source>
</evidence>
<feature type="region of interest" description="Disordered" evidence="11">
    <location>
        <begin position="523"/>
        <end position="542"/>
    </location>
</feature>
<name>A0A1G8P8N0_9HYPH</name>
<evidence type="ECO:0000313" key="13">
    <source>
        <dbReference type="EMBL" id="SDI88812.1"/>
    </source>
</evidence>
<comment type="function">
    <text evidence="10">Involved in targeting and insertion of nascent membrane proteins into the cytoplasmic membrane. Binds to the hydrophobic signal sequence of the ribosome-nascent chain (RNC) as it emerges from the ribosomes. The SRP-RNC complex is then targeted to the cytoplasmic membrane where it interacts with the SRP receptor FtsY. Interaction with FtsY leads to the transfer of the RNC complex to the Sec translocase for insertion into the membrane, the hydrolysis of GTP by both Ffh and FtsY, and the dissociation of the SRP-FtsY complex into the individual components.</text>
</comment>
<dbReference type="EMBL" id="FNEE01000003">
    <property type="protein sequence ID" value="SDI88812.1"/>
    <property type="molecule type" value="Genomic_DNA"/>
</dbReference>
<evidence type="ECO:0000256" key="9">
    <source>
        <dbReference type="ARBA" id="ARBA00048027"/>
    </source>
</evidence>
<comment type="subunit">
    <text evidence="10">Part of the signal recognition particle protein translocation system, which is composed of SRP and FtsY. SRP is a ribonucleoprotein composed of Ffh and a 4.5S RNA molecule.</text>
</comment>
<dbReference type="EC" id="3.6.5.4" evidence="10"/>
<evidence type="ECO:0000256" key="8">
    <source>
        <dbReference type="ARBA" id="ARBA00023274"/>
    </source>
</evidence>
<comment type="domain">
    <text evidence="10">Composed of three domains: the N-terminal N domain, which is responsible for interactions with the ribosome, the central G domain, which binds GTP, and the C-terminal M domain, which binds the RNA and the signal sequence of the RNC.</text>
</comment>
<dbReference type="InterPro" id="IPR022941">
    <property type="entry name" value="SRP54"/>
</dbReference>
<dbReference type="Pfam" id="PF00448">
    <property type="entry name" value="SRP54"/>
    <property type="match status" value="1"/>
</dbReference>
<evidence type="ECO:0000256" key="3">
    <source>
        <dbReference type="ARBA" id="ARBA00022741"/>
    </source>
</evidence>
<dbReference type="PANTHER" id="PTHR11564:SF5">
    <property type="entry name" value="SIGNAL RECOGNITION PARTICLE SUBUNIT SRP54"/>
    <property type="match status" value="1"/>
</dbReference>
<dbReference type="CDD" id="cd18539">
    <property type="entry name" value="SRP_G"/>
    <property type="match status" value="1"/>
</dbReference>
<dbReference type="SMART" id="SM00962">
    <property type="entry name" value="SRP54"/>
    <property type="match status" value="1"/>
</dbReference>
<dbReference type="SMART" id="SM00963">
    <property type="entry name" value="SRP54_N"/>
    <property type="match status" value="1"/>
</dbReference>
<dbReference type="Gene3D" id="3.40.50.300">
    <property type="entry name" value="P-loop containing nucleotide triphosphate hydrolases"/>
    <property type="match status" value="1"/>
</dbReference>
<keyword evidence="4 10" id="KW-0378">Hydrolase</keyword>
<dbReference type="GO" id="GO:0003924">
    <property type="term" value="F:GTPase activity"/>
    <property type="evidence" value="ECO:0007669"/>
    <property type="project" value="UniProtKB-UniRule"/>
</dbReference>
<keyword evidence="14" id="KW-1185">Reference proteome</keyword>
<keyword evidence="5 10" id="KW-0694">RNA-binding</keyword>
<accession>A0A1G8P8N0</accession>
<dbReference type="Pfam" id="PF02978">
    <property type="entry name" value="SRP_SPB"/>
    <property type="match status" value="1"/>
</dbReference>
<evidence type="ECO:0000256" key="1">
    <source>
        <dbReference type="ARBA" id="ARBA00004515"/>
    </source>
</evidence>
<dbReference type="GO" id="GO:0005886">
    <property type="term" value="C:plasma membrane"/>
    <property type="evidence" value="ECO:0007669"/>
    <property type="project" value="UniProtKB-SubCell"/>
</dbReference>
<dbReference type="InterPro" id="IPR003593">
    <property type="entry name" value="AAA+_ATPase"/>
</dbReference>
<dbReference type="InterPro" id="IPR000897">
    <property type="entry name" value="SRP54_GTPase_dom"/>
</dbReference>
<dbReference type="Pfam" id="PF02881">
    <property type="entry name" value="SRP54_N"/>
    <property type="match status" value="1"/>
</dbReference>
<comment type="catalytic activity">
    <reaction evidence="9 10">
        <text>GTP + H2O = GDP + phosphate + H(+)</text>
        <dbReference type="Rhea" id="RHEA:19669"/>
        <dbReference type="ChEBI" id="CHEBI:15377"/>
        <dbReference type="ChEBI" id="CHEBI:15378"/>
        <dbReference type="ChEBI" id="CHEBI:37565"/>
        <dbReference type="ChEBI" id="CHEBI:43474"/>
        <dbReference type="ChEBI" id="CHEBI:58189"/>
        <dbReference type="EC" id="3.6.5.4"/>
    </reaction>
</comment>
<evidence type="ECO:0000256" key="11">
    <source>
        <dbReference type="SAM" id="MobiDB-lite"/>
    </source>
</evidence>
<evidence type="ECO:0000256" key="6">
    <source>
        <dbReference type="ARBA" id="ARBA00023134"/>
    </source>
</evidence>
<dbReference type="GO" id="GO:0006614">
    <property type="term" value="P:SRP-dependent cotranslational protein targeting to membrane"/>
    <property type="evidence" value="ECO:0007669"/>
    <property type="project" value="InterPro"/>
</dbReference>
<comment type="subcellular location">
    <subcellularLocation>
        <location evidence="1">Cell inner membrane</location>
        <topology evidence="1">Peripheral membrane protein</topology>
        <orientation evidence="1">Cytoplasmic side</orientation>
    </subcellularLocation>
    <subcellularLocation>
        <location evidence="10">Cytoplasm</location>
    </subcellularLocation>
    <text evidence="10">The SRP-RNC complex is targeted to the cytoplasmic membrane.</text>
</comment>
<organism evidence="13 14">
    <name type="scientific">Mesorhizobium muleiense</name>
    <dbReference type="NCBI Taxonomy" id="1004279"/>
    <lineage>
        <taxon>Bacteria</taxon>
        <taxon>Pseudomonadati</taxon>
        <taxon>Pseudomonadota</taxon>
        <taxon>Alphaproteobacteria</taxon>
        <taxon>Hyphomicrobiales</taxon>
        <taxon>Phyllobacteriaceae</taxon>
        <taxon>Mesorhizobium</taxon>
    </lineage>
</organism>
<gene>
    <name evidence="10" type="primary">ffh</name>
    <name evidence="13" type="ORF">SAMN05428953_103203</name>
</gene>
<evidence type="ECO:0000256" key="10">
    <source>
        <dbReference type="HAMAP-Rule" id="MF_00306"/>
    </source>
</evidence>
<keyword evidence="6 10" id="KW-0342">GTP-binding</keyword>
<keyword evidence="8 10" id="KW-0687">Ribonucleoprotein</keyword>
<dbReference type="SMART" id="SM00382">
    <property type="entry name" value="AAA"/>
    <property type="match status" value="1"/>
</dbReference>
<dbReference type="InterPro" id="IPR036891">
    <property type="entry name" value="Signal_recog_part_SRP54_M_sf"/>
</dbReference>
<dbReference type="PROSITE" id="PS00300">
    <property type="entry name" value="SRP54"/>
    <property type="match status" value="1"/>
</dbReference>
<dbReference type="InterPro" id="IPR027417">
    <property type="entry name" value="P-loop_NTPase"/>
</dbReference>
<keyword evidence="7 10" id="KW-0733">Signal recognition particle</keyword>
<dbReference type="Gene3D" id="1.10.260.30">
    <property type="entry name" value="Signal recognition particle, SRP54 subunit, M-domain"/>
    <property type="match status" value="1"/>
</dbReference>
<comment type="similarity">
    <text evidence="2 10">Belongs to the GTP-binding SRP family. SRP54 subfamily.</text>
</comment>
<dbReference type="InterPro" id="IPR004125">
    <property type="entry name" value="Signal_recog_particle_SRP54_M"/>
</dbReference>